<dbReference type="Proteomes" id="UP000736335">
    <property type="component" value="Unassembled WGS sequence"/>
</dbReference>
<protein>
    <recommendedName>
        <fullName evidence="4">BTB domain-containing protein</fullName>
    </recommendedName>
</protein>
<comment type="caution">
    <text evidence="2">The sequence shown here is derived from an EMBL/GenBank/DDBJ whole genome shotgun (WGS) entry which is preliminary data.</text>
</comment>
<evidence type="ECO:0000313" key="2">
    <source>
        <dbReference type="EMBL" id="KAF9783268.1"/>
    </source>
</evidence>
<reference evidence="2" key="1">
    <citation type="journal article" date="2020" name="Nat. Commun.">
        <title>Large-scale genome sequencing of mycorrhizal fungi provides insights into the early evolution of symbiotic traits.</title>
        <authorList>
            <person name="Miyauchi S."/>
            <person name="Kiss E."/>
            <person name="Kuo A."/>
            <person name="Drula E."/>
            <person name="Kohler A."/>
            <person name="Sanchez-Garcia M."/>
            <person name="Morin E."/>
            <person name="Andreopoulos B."/>
            <person name="Barry K.W."/>
            <person name="Bonito G."/>
            <person name="Buee M."/>
            <person name="Carver A."/>
            <person name="Chen C."/>
            <person name="Cichocki N."/>
            <person name="Clum A."/>
            <person name="Culley D."/>
            <person name="Crous P.W."/>
            <person name="Fauchery L."/>
            <person name="Girlanda M."/>
            <person name="Hayes R.D."/>
            <person name="Keri Z."/>
            <person name="LaButti K."/>
            <person name="Lipzen A."/>
            <person name="Lombard V."/>
            <person name="Magnuson J."/>
            <person name="Maillard F."/>
            <person name="Murat C."/>
            <person name="Nolan M."/>
            <person name="Ohm R.A."/>
            <person name="Pangilinan J."/>
            <person name="Pereira M.F."/>
            <person name="Perotto S."/>
            <person name="Peter M."/>
            <person name="Pfister S."/>
            <person name="Riley R."/>
            <person name="Sitrit Y."/>
            <person name="Stielow J.B."/>
            <person name="Szollosi G."/>
            <person name="Zifcakova L."/>
            <person name="Stursova M."/>
            <person name="Spatafora J.W."/>
            <person name="Tedersoo L."/>
            <person name="Vaario L.M."/>
            <person name="Yamada A."/>
            <person name="Yan M."/>
            <person name="Wang P."/>
            <person name="Xu J."/>
            <person name="Bruns T."/>
            <person name="Baldrian P."/>
            <person name="Vilgalys R."/>
            <person name="Dunand C."/>
            <person name="Henrissat B."/>
            <person name="Grigoriev I.V."/>
            <person name="Hibbett D."/>
            <person name="Nagy L.G."/>
            <person name="Martin F.M."/>
        </authorList>
    </citation>
    <scope>NUCLEOTIDE SEQUENCE</scope>
    <source>
        <strain evidence="2">UH-Tt-Lm1</strain>
    </source>
</reference>
<gene>
    <name evidence="2" type="ORF">BJ322DRAFT_144057</name>
</gene>
<evidence type="ECO:0000313" key="3">
    <source>
        <dbReference type="Proteomes" id="UP000736335"/>
    </source>
</evidence>
<organism evidence="2 3">
    <name type="scientific">Thelephora terrestris</name>
    <dbReference type="NCBI Taxonomy" id="56493"/>
    <lineage>
        <taxon>Eukaryota</taxon>
        <taxon>Fungi</taxon>
        <taxon>Dikarya</taxon>
        <taxon>Basidiomycota</taxon>
        <taxon>Agaricomycotina</taxon>
        <taxon>Agaricomycetes</taxon>
        <taxon>Thelephorales</taxon>
        <taxon>Thelephoraceae</taxon>
        <taxon>Thelephora</taxon>
    </lineage>
</organism>
<proteinExistence type="predicted"/>
<keyword evidence="3" id="KW-1185">Reference proteome</keyword>
<feature type="region of interest" description="Disordered" evidence="1">
    <location>
        <begin position="13"/>
        <end position="38"/>
    </location>
</feature>
<accession>A0A9P6HDZ8</accession>
<dbReference type="OrthoDB" id="3036049at2759"/>
<evidence type="ECO:0008006" key="4">
    <source>
        <dbReference type="Google" id="ProtNLM"/>
    </source>
</evidence>
<dbReference type="AlphaFoldDB" id="A0A9P6HDZ8"/>
<reference evidence="2" key="2">
    <citation type="submission" date="2020-11" db="EMBL/GenBank/DDBJ databases">
        <authorList>
            <consortium name="DOE Joint Genome Institute"/>
            <person name="Kuo A."/>
            <person name="Miyauchi S."/>
            <person name="Kiss E."/>
            <person name="Drula E."/>
            <person name="Kohler A."/>
            <person name="Sanchez-Garcia M."/>
            <person name="Andreopoulos B."/>
            <person name="Barry K.W."/>
            <person name="Bonito G."/>
            <person name="Buee M."/>
            <person name="Carver A."/>
            <person name="Chen C."/>
            <person name="Cichocki N."/>
            <person name="Clum A."/>
            <person name="Culley D."/>
            <person name="Crous P.W."/>
            <person name="Fauchery L."/>
            <person name="Girlanda M."/>
            <person name="Hayes R."/>
            <person name="Keri Z."/>
            <person name="Labutti K."/>
            <person name="Lipzen A."/>
            <person name="Lombard V."/>
            <person name="Magnuson J."/>
            <person name="Maillard F."/>
            <person name="Morin E."/>
            <person name="Murat C."/>
            <person name="Nolan M."/>
            <person name="Ohm R."/>
            <person name="Pangilinan J."/>
            <person name="Pereira M."/>
            <person name="Perotto S."/>
            <person name="Peter M."/>
            <person name="Riley R."/>
            <person name="Sitrit Y."/>
            <person name="Stielow B."/>
            <person name="Szollosi G."/>
            <person name="Zifcakova L."/>
            <person name="Stursova M."/>
            <person name="Spatafora J.W."/>
            <person name="Tedersoo L."/>
            <person name="Vaario L.-M."/>
            <person name="Yamada A."/>
            <person name="Yan M."/>
            <person name="Wang P."/>
            <person name="Xu J."/>
            <person name="Bruns T."/>
            <person name="Baldrian P."/>
            <person name="Vilgalys R."/>
            <person name="Henrissat B."/>
            <person name="Grigoriev I.V."/>
            <person name="Hibbett D."/>
            <person name="Nagy L.G."/>
            <person name="Martin F.M."/>
        </authorList>
    </citation>
    <scope>NUCLEOTIDE SEQUENCE</scope>
    <source>
        <strain evidence="2">UH-Tt-Lm1</strain>
    </source>
</reference>
<name>A0A9P6HDZ8_9AGAM</name>
<sequence length="407" mass="44340">MEFRELHDKWLQRRKEEKSDTTATGDIPAASVPQDLPDTITGIDGSSSALQGIKPFPLLRGVEVASDTFFNPRVPIISSPTLSISTASDFTLTELGEDIGEGGGGGQTLAHHDIFYLEDGNVEILCGDTVFRIHTSIVSFSSSRLRDVLSPSTLLNAPMPAGCPRVAFDDSAEDFAVLLKMISTPGFPTWYKVPEFTVFGSLLRMATKYGFTDVRDQLICSLEGAYPTKWEAYQSTNIVGEEVFGSPRPHPNAVLNLFLEHGIRFAIPLAAYRATLGGLSSLLSNEPGATLSRLPLASTIYGMEAIRSDVSRLAHSVVCDMSVRECRGGCVVDGDVNSPARKMKGLNRIYDAMVKVGGGDVLSPLEFGGIVCADCAEAREETYRVWCKRTWENLPRIFGVEEGWEES</sequence>
<dbReference type="EMBL" id="WIUZ02000010">
    <property type="protein sequence ID" value="KAF9783268.1"/>
    <property type="molecule type" value="Genomic_DNA"/>
</dbReference>
<evidence type="ECO:0000256" key="1">
    <source>
        <dbReference type="SAM" id="MobiDB-lite"/>
    </source>
</evidence>